<dbReference type="CDD" id="cd02440">
    <property type="entry name" value="AdoMet_MTases"/>
    <property type="match status" value="1"/>
</dbReference>
<dbReference type="GO" id="GO:0008168">
    <property type="term" value="F:methyltransferase activity"/>
    <property type="evidence" value="ECO:0007669"/>
    <property type="project" value="UniProtKB-KW"/>
</dbReference>
<dbReference type="Proteomes" id="UP001058860">
    <property type="component" value="Chromosome"/>
</dbReference>
<feature type="domain" description="Methyltransferase type 11" evidence="2">
    <location>
        <begin position="85"/>
        <end position="176"/>
    </location>
</feature>
<accession>A0ABY5PHA2</accession>
<evidence type="ECO:0000313" key="4">
    <source>
        <dbReference type="Proteomes" id="UP001058860"/>
    </source>
</evidence>
<dbReference type="InterPro" id="IPR013216">
    <property type="entry name" value="Methyltransf_11"/>
</dbReference>
<dbReference type="Pfam" id="PF08241">
    <property type="entry name" value="Methyltransf_11"/>
    <property type="match status" value="1"/>
</dbReference>
<protein>
    <submittedName>
        <fullName evidence="3">Class I SAM-dependent methyltransferase</fullName>
    </submittedName>
</protein>
<gene>
    <name evidence="3" type="ORF">LRS13_00550</name>
</gene>
<keyword evidence="4" id="KW-1185">Reference proteome</keyword>
<dbReference type="SUPFAM" id="SSF53335">
    <property type="entry name" value="S-adenosyl-L-methionine-dependent methyltransferases"/>
    <property type="match status" value="1"/>
</dbReference>
<evidence type="ECO:0000256" key="1">
    <source>
        <dbReference type="SAM" id="MobiDB-lite"/>
    </source>
</evidence>
<dbReference type="GO" id="GO:0032259">
    <property type="term" value="P:methylation"/>
    <property type="evidence" value="ECO:0007669"/>
    <property type="project" value="UniProtKB-KW"/>
</dbReference>
<sequence>MEGRDVYSSPPPPPRRTDETRVSRRALFGLRMTGRARAEIDFEGATARVRTDAEAALAWPVLDQLGPVAEVLADLTEVARGDRVLDAGAGDGNVSRACRARGARVDACDIAAAAIARGRERCEPAVTWQQADIQALPYADDQFDVVISAFGAPLAPRPERAVDELVRVCRPGGRLAVAAWVPRGLPGGLTEFAEHVRPLPDGIPSPAAWGRDAVIRNLLGPHLEDLEVRTRTVRIAGLTPDELFTALARGTFTAEQRDELRPAFDRLLASSSNDPAGVELDARYVVVSGTVPS</sequence>
<dbReference type="RefSeq" id="WP_353864547.1">
    <property type="nucleotide sequence ID" value="NZ_CP088295.1"/>
</dbReference>
<reference evidence="4" key="1">
    <citation type="submission" date="2021-11" db="EMBL/GenBank/DDBJ databases">
        <title>Cultivation dependent microbiological survey of springs from the worlds oldest radium mine currently devoted to the extraction of radon-saturated water.</title>
        <authorList>
            <person name="Kapinusova G."/>
            <person name="Smrhova T."/>
            <person name="Strejcek M."/>
            <person name="Suman J."/>
            <person name="Jani K."/>
            <person name="Pajer P."/>
            <person name="Uhlik O."/>
        </authorList>
    </citation>
    <scope>NUCLEOTIDE SEQUENCE [LARGE SCALE GENOMIC DNA]</scope>
    <source>
        <strain evidence="4">J379</strain>
    </source>
</reference>
<feature type="region of interest" description="Disordered" evidence="1">
    <location>
        <begin position="1"/>
        <end position="20"/>
    </location>
</feature>
<name>A0ABY5PHA2_9ACTN</name>
<dbReference type="PANTHER" id="PTHR43591">
    <property type="entry name" value="METHYLTRANSFERASE"/>
    <property type="match status" value="1"/>
</dbReference>
<proteinExistence type="predicted"/>
<evidence type="ECO:0000313" key="3">
    <source>
        <dbReference type="EMBL" id="UUY04053.1"/>
    </source>
</evidence>
<dbReference type="PANTHER" id="PTHR43591:SF24">
    <property type="entry name" value="2-METHOXY-6-POLYPRENYL-1,4-BENZOQUINOL METHYLASE, MITOCHONDRIAL"/>
    <property type="match status" value="1"/>
</dbReference>
<keyword evidence="3" id="KW-0489">Methyltransferase</keyword>
<dbReference type="InterPro" id="IPR029063">
    <property type="entry name" value="SAM-dependent_MTases_sf"/>
</dbReference>
<dbReference type="Gene3D" id="3.40.50.150">
    <property type="entry name" value="Vaccinia Virus protein VP39"/>
    <property type="match status" value="1"/>
</dbReference>
<dbReference type="EMBL" id="CP088295">
    <property type="protein sequence ID" value="UUY04053.1"/>
    <property type="molecule type" value="Genomic_DNA"/>
</dbReference>
<evidence type="ECO:0000259" key="2">
    <source>
        <dbReference type="Pfam" id="PF08241"/>
    </source>
</evidence>
<keyword evidence="3" id="KW-0808">Transferase</keyword>
<organism evidence="3 4">
    <name type="scientific">Svornostia abyssi</name>
    <dbReference type="NCBI Taxonomy" id="2898438"/>
    <lineage>
        <taxon>Bacteria</taxon>
        <taxon>Bacillati</taxon>
        <taxon>Actinomycetota</taxon>
        <taxon>Thermoleophilia</taxon>
        <taxon>Solirubrobacterales</taxon>
        <taxon>Baekduiaceae</taxon>
        <taxon>Svornostia</taxon>
    </lineage>
</organism>